<dbReference type="Proteomes" id="UP000035068">
    <property type="component" value="Unassembled WGS sequence"/>
</dbReference>
<gene>
    <name evidence="2" type="ORF">GFER_00075</name>
</gene>
<keyword evidence="3" id="KW-1185">Reference proteome</keyword>
<keyword evidence="1" id="KW-0732">Signal</keyword>
<evidence type="ECO:0000256" key="1">
    <source>
        <dbReference type="SAM" id="SignalP"/>
    </source>
</evidence>
<feature type="signal peptide" evidence="1">
    <location>
        <begin position="1"/>
        <end position="21"/>
    </location>
</feature>
<dbReference type="EMBL" id="JWJD01000001">
    <property type="protein sequence ID" value="KIH77211.1"/>
    <property type="molecule type" value="Genomic_DNA"/>
</dbReference>
<accession>A0A0C2HJI4</accession>
<organism evidence="2 3">
    <name type="scientific">Geoalkalibacter ferrihydriticus DSM 17813</name>
    <dbReference type="NCBI Taxonomy" id="1121915"/>
    <lineage>
        <taxon>Bacteria</taxon>
        <taxon>Pseudomonadati</taxon>
        <taxon>Thermodesulfobacteriota</taxon>
        <taxon>Desulfuromonadia</taxon>
        <taxon>Desulfuromonadales</taxon>
        <taxon>Geoalkalibacteraceae</taxon>
        <taxon>Geoalkalibacter</taxon>
    </lineage>
</organism>
<dbReference type="AlphaFoldDB" id="A0A0C2HJI4"/>
<name>A0A0C2HJI4_9BACT</name>
<comment type="caution">
    <text evidence="2">The sequence shown here is derived from an EMBL/GenBank/DDBJ whole genome shotgun (WGS) entry which is preliminary data.</text>
</comment>
<evidence type="ECO:0000313" key="3">
    <source>
        <dbReference type="Proteomes" id="UP000035068"/>
    </source>
</evidence>
<protein>
    <submittedName>
        <fullName evidence="2">Uncharacterized protein</fullName>
    </submittedName>
</protein>
<proteinExistence type="predicted"/>
<evidence type="ECO:0000313" key="2">
    <source>
        <dbReference type="EMBL" id="KIH77211.1"/>
    </source>
</evidence>
<feature type="chain" id="PRO_5002149755" evidence="1">
    <location>
        <begin position="22"/>
        <end position="65"/>
    </location>
</feature>
<reference evidence="2 3" key="1">
    <citation type="submission" date="2014-12" db="EMBL/GenBank/DDBJ databases">
        <title>Genomes of Geoalkalibacter ferrihydriticus and Geoalkalibacter subterraneus, two haloalkaliphilic metal-reducing members of the Geobacteraceae.</title>
        <authorList>
            <person name="Badalamenti J.P."/>
            <person name="Torres C.I."/>
            <person name="Krajmalnik-Brown R."/>
            <person name="Bond D.R."/>
        </authorList>
    </citation>
    <scope>NUCLEOTIDE SEQUENCE [LARGE SCALE GENOMIC DNA]</scope>
    <source>
        <strain evidence="2 3">DSM 17813</strain>
    </source>
</reference>
<sequence>MVKDYSVKLLFLCLVSSDLAAAEIEESTKRSLREGFRLRSLPLLANVEKALKRAAKTAQLIFVPY</sequence>